<dbReference type="Proteomes" id="UP000677804">
    <property type="component" value="Chromosome"/>
</dbReference>
<accession>A0ABX8D4A4</accession>
<evidence type="ECO:0000256" key="1">
    <source>
        <dbReference type="SAM" id="MobiDB-lite"/>
    </source>
</evidence>
<evidence type="ECO:0000313" key="3">
    <source>
        <dbReference type="EMBL" id="QVI62285.1"/>
    </source>
</evidence>
<evidence type="ECO:0000313" key="4">
    <source>
        <dbReference type="Proteomes" id="UP000677804"/>
    </source>
</evidence>
<keyword evidence="2" id="KW-0732">Signal</keyword>
<evidence type="ECO:0000256" key="2">
    <source>
        <dbReference type="SAM" id="SignalP"/>
    </source>
</evidence>
<evidence type="ECO:0008006" key="5">
    <source>
        <dbReference type="Google" id="ProtNLM"/>
    </source>
</evidence>
<feature type="compositionally biased region" description="Low complexity" evidence="1">
    <location>
        <begin position="30"/>
        <end position="57"/>
    </location>
</feature>
<reference evidence="3 4" key="1">
    <citation type="submission" date="2021-05" db="EMBL/GenBank/DDBJ databases">
        <title>Novel species in genus Cellulomonas.</title>
        <authorList>
            <person name="Zhang G."/>
        </authorList>
    </citation>
    <scope>NUCLEOTIDE SEQUENCE [LARGE SCALE GENOMIC DNA]</scope>
    <source>
        <strain evidence="4">zg-ZUI222</strain>
    </source>
</reference>
<proteinExistence type="predicted"/>
<gene>
    <name evidence="3" type="ORF">KG103_18070</name>
</gene>
<name>A0ABX8D4A4_9CELL</name>
<organism evidence="3 4">
    <name type="scientific">Cellulomonas wangleii</name>
    <dbReference type="NCBI Taxonomy" id="2816956"/>
    <lineage>
        <taxon>Bacteria</taxon>
        <taxon>Bacillati</taxon>
        <taxon>Actinomycetota</taxon>
        <taxon>Actinomycetes</taxon>
        <taxon>Micrococcales</taxon>
        <taxon>Cellulomonadaceae</taxon>
        <taxon>Cellulomonas</taxon>
    </lineage>
</organism>
<sequence length="208" mass="20650">MRTTPTAAAAVLCVAMLLGACGTSERDAAEPTPAAATASASPTPAEPTAEPEPVVAPLGSPDNPATPGVDTVPLGAQGAPVYQVALSPADFAAGDVVTGYFEGNEPAPAGSSYVLLPVSATYVGTGAEPAHAWLDLGITFVAADGRTFEPSMALVPGDLSVTPELATGESAQGSVPFVVPDDALTGGTWRVENQYVGSGGETVHFTAV</sequence>
<keyword evidence="4" id="KW-1185">Reference proteome</keyword>
<dbReference type="EMBL" id="CP074405">
    <property type="protein sequence ID" value="QVI62285.1"/>
    <property type="molecule type" value="Genomic_DNA"/>
</dbReference>
<feature type="signal peptide" evidence="2">
    <location>
        <begin position="1"/>
        <end position="28"/>
    </location>
</feature>
<feature type="region of interest" description="Disordered" evidence="1">
    <location>
        <begin position="25"/>
        <end position="71"/>
    </location>
</feature>
<dbReference type="RefSeq" id="WP_207339952.1">
    <property type="nucleotide sequence ID" value="NZ_CP074405.1"/>
</dbReference>
<feature type="chain" id="PRO_5046287005" description="DUF4352 domain-containing protein" evidence="2">
    <location>
        <begin position="29"/>
        <end position="208"/>
    </location>
</feature>
<protein>
    <recommendedName>
        <fullName evidence="5">DUF4352 domain-containing protein</fullName>
    </recommendedName>
</protein>
<dbReference type="PROSITE" id="PS51257">
    <property type="entry name" value="PROKAR_LIPOPROTEIN"/>
    <property type="match status" value="1"/>
</dbReference>